<protein>
    <submittedName>
        <fullName evidence="1">Uncharacterized protein</fullName>
    </submittedName>
</protein>
<name>A0AAV6VU08_9ARAC</name>
<dbReference type="Proteomes" id="UP000827092">
    <property type="component" value="Unassembled WGS sequence"/>
</dbReference>
<reference evidence="1 2" key="1">
    <citation type="journal article" date="2022" name="Nat. Ecol. Evol.">
        <title>A masculinizing supergene underlies an exaggerated male reproductive morph in a spider.</title>
        <authorList>
            <person name="Hendrickx F."/>
            <person name="De Corte Z."/>
            <person name="Sonet G."/>
            <person name="Van Belleghem S.M."/>
            <person name="Kostlbacher S."/>
            <person name="Vangestel C."/>
        </authorList>
    </citation>
    <scope>NUCLEOTIDE SEQUENCE [LARGE SCALE GENOMIC DNA]</scope>
    <source>
        <strain evidence="1">W744_W776</strain>
    </source>
</reference>
<sequence>MRHLIAPTQVGIEEPHPSMCFPEVNKAICRGGEEGDAWEDADEVWDVVPFVQTTGGKETECSFGILDRAEI</sequence>
<comment type="caution">
    <text evidence="1">The sequence shown here is derived from an EMBL/GenBank/DDBJ whole genome shotgun (WGS) entry which is preliminary data.</text>
</comment>
<dbReference type="EMBL" id="JAFNEN010000021">
    <property type="protein sequence ID" value="KAG8200020.1"/>
    <property type="molecule type" value="Genomic_DNA"/>
</dbReference>
<gene>
    <name evidence="1" type="ORF">JTE90_001251</name>
</gene>
<evidence type="ECO:0000313" key="2">
    <source>
        <dbReference type="Proteomes" id="UP000827092"/>
    </source>
</evidence>
<organism evidence="1 2">
    <name type="scientific">Oedothorax gibbosus</name>
    <dbReference type="NCBI Taxonomy" id="931172"/>
    <lineage>
        <taxon>Eukaryota</taxon>
        <taxon>Metazoa</taxon>
        <taxon>Ecdysozoa</taxon>
        <taxon>Arthropoda</taxon>
        <taxon>Chelicerata</taxon>
        <taxon>Arachnida</taxon>
        <taxon>Araneae</taxon>
        <taxon>Araneomorphae</taxon>
        <taxon>Entelegynae</taxon>
        <taxon>Araneoidea</taxon>
        <taxon>Linyphiidae</taxon>
        <taxon>Erigoninae</taxon>
        <taxon>Oedothorax</taxon>
    </lineage>
</organism>
<dbReference type="AlphaFoldDB" id="A0AAV6VU08"/>
<accession>A0AAV6VU08</accession>
<proteinExistence type="predicted"/>
<evidence type="ECO:0000313" key="1">
    <source>
        <dbReference type="EMBL" id="KAG8200020.1"/>
    </source>
</evidence>
<keyword evidence="2" id="KW-1185">Reference proteome</keyword>